<organism evidence="1">
    <name type="scientific">Catovirus CTV1</name>
    <dbReference type="NCBI Taxonomy" id="1977631"/>
    <lineage>
        <taxon>Viruses</taxon>
        <taxon>Varidnaviria</taxon>
        <taxon>Bamfordvirae</taxon>
        <taxon>Nucleocytoviricota</taxon>
        <taxon>Megaviricetes</taxon>
        <taxon>Imitervirales</taxon>
        <taxon>Mimiviridae</taxon>
        <taxon>Klosneuvirinae</taxon>
        <taxon>Catovirus</taxon>
    </lineage>
</organism>
<evidence type="ECO:0000313" key="1">
    <source>
        <dbReference type="EMBL" id="ARF08036.1"/>
    </source>
</evidence>
<reference evidence="1" key="1">
    <citation type="journal article" date="2017" name="Science">
        <title>Giant viruses with an expanded complement of translation system components.</title>
        <authorList>
            <person name="Schulz F."/>
            <person name="Yutin N."/>
            <person name="Ivanova N.N."/>
            <person name="Ortega D.R."/>
            <person name="Lee T.K."/>
            <person name="Vierheilig J."/>
            <person name="Daims H."/>
            <person name="Horn M."/>
            <person name="Wagner M."/>
            <person name="Jensen G.J."/>
            <person name="Kyrpides N.C."/>
            <person name="Koonin E.V."/>
            <person name="Woyke T."/>
        </authorList>
    </citation>
    <scope>NUCLEOTIDE SEQUENCE</scope>
    <source>
        <strain evidence="1">CTV1</strain>
    </source>
</reference>
<name>A0A1V0S8L6_9VIRU</name>
<accession>A0A1V0S8L6</accession>
<proteinExistence type="predicted"/>
<sequence>MLDNSTKYYNIISNNGNAVVEHFVNIENSKIN</sequence>
<gene>
    <name evidence="1" type="ORF">Catovirus_1_86</name>
</gene>
<dbReference type="EMBL" id="KY684083">
    <property type="protein sequence ID" value="ARF08036.1"/>
    <property type="molecule type" value="Genomic_DNA"/>
</dbReference>
<protein>
    <submittedName>
        <fullName evidence="1">Uncharacterized protein</fullName>
    </submittedName>
</protein>